<dbReference type="InterPro" id="IPR018357">
    <property type="entry name" value="Hexapep_transf_CS"/>
</dbReference>
<dbReference type="EMBL" id="NEXD01000102">
    <property type="protein sequence ID" value="PSN83481.1"/>
    <property type="molecule type" value="Genomic_DNA"/>
</dbReference>
<keyword evidence="1" id="KW-0808">Transferase</keyword>
<dbReference type="PANTHER" id="PTHR43300">
    <property type="entry name" value="ACETYLTRANSFERASE"/>
    <property type="match status" value="1"/>
</dbReference>
<dbReference type="PROSITE" id="PS00101">
    <property type="entry name" value="HEXAPEP_TRANSFERASES"/>
    <property type="match status" value="1"/>
</dbReference>
<organism evidence="2 3">
    <name type="scientific">Candidatus Marsarchaeota G1 archaeon BE_D</name>
    <dbReference type="NCBI Taxonomy" id="1978156"/>
    <lineage>
        <taxon>Archaea</taxon>
        <taxon>Candidatus Marsarchaeota</taxon>
        <taxon>Candidatus Marsarchaeota group 1</taxon>
    </lineage>
</organism>
<protein>
    <recommendedName>
        <fullName evidence="4">N-acetyltransferase</fullName>
    </recommendedName>
</protein>
<proteinExistence type="predicted"/>
<dbReference type="Pfam" id="PF00132">
    <property type="entry name" value="Hexapep"/>
    <property type="match status" value="2"/>
</dbReference>
<evidence type="ECO:0008006" key="4">
    <source>
        <dbReference type="Google" id="ProtNLM"/>
    </source>
</evidence>
<dbReference type="PANTHER" id="PTHR43300:SF4">
    <property type="entry name" value="ACYL-[ACYL-CARRIER-PROTEIN]--UDP-N-ACETYLGLUCOSAMINE O-ACYLTRANSFERASE"/>
    <property type="match status" value="1"/>
</dbReference>
<gene>
    <name evidence="2" type="ORF">B9Q02_10500</name>
</gene>
<dbReference type="GO" id="GO:0016740">
    <property type="term" value="F:transferase activity"/>
    <property type="evidence" value="ECO:0007669"/>
    <property type="project" value="UniProtKB-KW"/>
</dbReference>
<accession>A0A2R6AAM4</accession>
<dbReference type="InterPro" id="IPR001451">
    <property type="entry name" value="Hexapep"/>
</dbReference>
<dbReference type="Proteomes" id="UP000240569">
    <property type="component" value="Unassembled WGS sequence"/>
</dbReference>
<name>A0A2R6AAM4_9ARCH</name>
<dbReference type="AlphaFoldDB" id="A0A2R6AAM4"/>
<dbReference type="InterPro" id="IPR011004">
    <property type="entry name" value="Trimer_LpxA-like_sf"/>
</dbReference>
<dbReference type="SUPFAM" id="SSF51161">
    <property type="entry name" value="Trimeric LpxA-like enzymes"/>
    <property type="match status" value="1"/>
</dbReference>
<dbReference type="Gene3D" id="2.160.10.10">
    <property type="entry name" value="Hexapeptide repeat proteins"/>
    <property type="match status" value="1"/>
</dbReference>
<evidence type="ECO:0000313" key="2">
    <source>
        <dbReference type="EMBL" id="PSN83481.1"/>
    </source>
</evidence>
<comment type="caution">
    <text evidence="2">The sequence shown here is derived from an EMBL/GenBank/DDBJ whole genome shotgun (WGS) entry which is preliminary data.</text>
</comment>
<evidence type="ECO:0000313" key="3">
    <source>
        <dbReference type="Proteomes" id="UP000240569"/>
    </source>
</evidence>
<dbReference type="CDD" id="cd03358">
    <property type="entry name" value="LbH_WxcM_N_like"/>
    <property type="match status" value="1"/>
</dbReference>
<dbReference type="InterPro" id="IPR050179">
    <property type="entry name" value="Trans_hexapeptide_repeat"/>
</dbReference>
<sequence>MSVLVENPCDVHPSAILGYPSPLLKQKETLVISKNAKIRSGCVLYLGTKIGESLELGHNVVIRERNVIGHHVSIWSNSVVDYGCVIGNNVKIHCNCYIAQYSVIEDNAFLAPGVVLANDLYPGIEESKQRMKGPLIRRGAQIGVNATILPFVEIGEEAIVGAGSVVTKNVPRRSIVVGNPARVIKQEYKKEDLVESLKRRLIQLDQAR</sequence>
<evidence type="ECO:0000256" key="1">
    <source>
        <dbReference type="ARBA" id="ARBA00022679"/>
    </source>
</evidence>
<reference evidence="2 3" key="1">
    <citation type="submission" date="2017-04" db="EMBL/GenBank/DDBJ databases">
        <title>Novel microbial lineages endemic to geothermal iron-oxide mats fill important gaps in the evolutionary history of Archaea.</title>
        <authorList>
            <person name="Jay Z.J."/>
            <person name="Beam J.P."/>
            <person name="Dlakic M."/>
            <person name="Rusch D.B."/>
            <person name="Kozubal M.A."/>
            <person name="Inskeep W.P."/>
        </authorList>
    </citation>
    <scope>NUCLEOTIDE SEQUENCE [LARGE SCALE GENOMIC DNA]</scope>
    <source>
        <strain evidence="2">BE_D</strain>
    </source>
</reference>